<proteinExistence type="predicted"/>
<dbReference type="PANTHER" id="PTHR31511:SF12">
    <property type="entry name" value="RHO TERMINATION FACTOR N-TERMINAL DOMAIN-CONTAINING PROTEIN"/>
    <property type="match status" value="1"/>
</dbReference>
<evidence type="ECO:0000313" key="2">
    <source>
        <dbReference type="Proteomes" id="UP000789572"/>
    </source>
</evidence>
<feature type="non-terminal residue" evidence="1">
    <location>
        <position position="1"/>
    </location>
</feature>
<dbReference type="Gene3D" id="3.40.1800.10">
    <property type="entry name" value="His-Me finger endonucleases"/>
    <property type="match status" value="1"/>
</dbReference>
<sequence length="1201" mass="139203">GIPKRNNGIINIKNEDDRCFEYCNLAELFPAQHHRERVSWYTPHLGKLNFNGIQFPVKADEYTMEKFEKQNPDISVSIYGWSEKKLIPIRIAPKSKVHDRCKHEEGNCQPRELIRLLLITGDDPKTGEPAQHYCLIQGRDGLGKLAGYTTKHHRKLYVCDYCVSHRTHDPKIDAQHMEDCEGINTPVQRTEMPKEGKNIYKFRRYERMLDAPFTCTADAETLSTLIEKNQGSKTTAIQEHKVISFDYIIRRSDGKTKAPVKIRSDDPAGEFIKAMEEENKQCQDFLAGGHIIRESATKLIRMLRSGIIPEEIAEGYINHISIFQTWKLGKINLASSKEYEKLIHLKHYLKGLYQAHKRDPLGVDIGIMYRLANTIYCRLRWPGEPMKKLTTQEEKTHNSAKECWICEKPFGKEDNLKKVRDHDHITGNYRGPAHSICNLQLRIKPEEFKLPIRFHNLGKFDAHLISQAMGRVSREKISAIPHNMESYLTLDIGNQRYMDSLQLMPGSLDSHISNLGAEPCKEEVDKDGNSLNLPCKKPGHLYRIDSDRCFAHPERFPITREHGPKGRDDLVFRKAPFPYDWFNTPEKMEATSLPPIEAFDSILNKSKCSEKAYKIAQEVWESFDMKTFRDYHDFYLNLDVLLLADCLEGFRKLMTDKFGLDVAHYVSLPSFAEDALYKTTGQEIELFTDDNMYLFCEKGIRGGITMVSNRQVKANNPQCPDFVPETEEAMKKLYTWLLYVDANALYTGAMMQAMPTGGHRWITAEETPNLFNKISKCEIPDDADKGYILEVDLDYPYKLHKAHTSYPLAPENIEISKEEMSKCGQEIINDLKHYTKTKKLIPNLNNKKKYIVHYRALQFYINQGMVLTKIHRAIEFNQSPWMKPFMEELARSRALAKNDFEKNMYKLLGNANYGKTVENVRKYQRIDFVRPEGESKKFKKLVADPSYKSHRILAENLVGISRHQSKARLSKPIFIGMSVLDESKITMYNFYYNIIKKRYGDNVEVVYTDTDSLILLIRTENVYKDMAEMHEHFDFSDYKPEHPIYQALGKEKISLNKKVPGKFKDESCGTAMWKFCGPRPKLYSYILADGKTDRRAKGVQKIVVKKNFTHDMYEDCLKSRKECMVTMHRLGSKDHIIRLLRSSKVGISPLDTKRWILSDGITTLAFGDWRIIAYKKFIARGISHEEAEKRMLNLELKPQYQ</sequence>
<dbReference type="PROSITE" id="PS00116">
    <property type="entry name" value="DNA_POLYMERASE_B"/>
    <property type="match status" value="1"/>
</dbReference>
<dbReference type="OrthoDB" id="2419244at2759"/>
<dbReference type="InterPro" id="IPR038563">
    <property type="entry name" value="Endonuclease_7_sf"/>
</dbReference>
<dbReference type="InterPro" id="IPR023211">
    <property type="entry name" value="DNA_pol_palm_dom_sf"/>
</dbReference>
<dbReference type="GO" id="GO:0000166">
    <property type="term" value="F:nucleotide binding"/>
    <property type="evidence" value="ECO:0007669"/>
    <property type="project" value="InterPro"/>
</dbReference>
<dbReference type="EMBL" id="CAJVPJ010001732">
    <property type="protein sequence ID" value="CAG8601978.1"/>
    <property type="molecule type" value="Genomic_DNA"/>
</dbReference>
<keyword evidence="2" id="KW-1185">Reference proteome</keyword>
<comment type="caution">
    <text evidence="1">The sequence shown here is derived from an EMBL/GenBank/DDBJ whole genome shotgun (WGS) entry which is preliminary data.</text>
</comment>
<dbReference type="SUPFAM" id="SSF54060">
    <property type="entry name" value="His-Me finger endonucleases"/>
    <property type="match status" value="1"/>
</dbReference>
<organism evidence="1 2">
    <name type="scientific">Paraglomus occultum</name>
    <dbReference type="NCBI Taxonomy" id="144539"/>
    <lineage>
        <taxon>Eukaryota</taxon>
        <taxon>Fungi</taxon>
        <taxon>Fungi incertae sedis</taxon>
        <taxon>Mucoromycota</taxon>
        <taxon>Glomeromycotina</taxon>
        <taxon>Glomeromycetes</taxon>
        <taxon>Paraglomerales</taxon>
        <taxon>Paraglomeraceae</taxon>
        <taxon>Paraglomus</taxon>
    </lineage>
</organism>
<name>A0A9N9CJB6_9GLOM</name>
<dbReference type="Proteomes" id="UP000789572">
    <property type="component" value="Unassembled WGS sequence"/>
</dbReference>
<dbReference type="Gene3D" id="3.90.1600.10">
    <property type="entry name" value="Palm domain of DNA polymerase"/>
    <property type="match status" value="1"/>
</dbReference>
<protein>
    <submittedName>
        <fullName evidence="1">7518_t:CDS:1</fullName>
    </submittedName>
</protein>
<dbReference type="SUPFAM" id="SSF56672">
    <property type="entry name" value="DNA/RNA polymerases"/>
    <property type="match status" value="1"/>
</dbReference>
<dbReference type="InterPro" id="IPR017964">
    <property type="entry name" value="DNA-dir_DNA_pol_B_CS"/>
</dbReference>
<gene>
    <name evidence="1" type="ORF">POCULU_LOCUS7512</name>
</gene>
<evidence type="ECO:0000313" key="1">
    <source>
        <dbReference type="EMBL" id="CAG8601978.1"/>
    </source>
</evidence>
<dbReference type="PANTHER" id="PTHR31511">
    <property type="entry name" value="PROTEIN CBG23764"/>
    <property type="match status" value="1"/>
</dbReference>
<dbReference type="GO" id="GO:0003676">
    <property type="term" value="F:nucleic acid binding"/>
    <property type="evidence" value="ECO:0007669"/>
    <property type="project" value="InterPro"/>
</dbReference>
<dbReference type="AlphaFoldDB" id="A0A9N9CJB6"/>
<dbReference type="InterPro" id="IPR044925">
    <property type="entry name" value="His-Me_finger_sf"/>
</dbReference>
<accession>A0A9N9CJB6</accession>
<dbReference type="InterPro" id="IPR043502">
    <property type="entry name" value="DNA/RNA_pol_sf"/>
</dbReference>
<reference evidence="1" key="1">
    <citation type="submission" date="2021-06" db="EMBL/GenBank/DDBJ databases">
        <authorList>
            <person name="Kallberg Y."/>
            <person name="Tangrot J."/>
            <person name="Rosling A."/>
        </authorList>
    </citation>
    <scope>NUCLEOTIDE SEQUENCE</scope>
    <source>
        <strain evidence="1">IA702</strain>
    </source>
</reference>